<keyword evidence="5" id="KW-0067">ATP-binding</keyword>
<dbReference type="Pfam" id="PF00271">
    <property type="entry name" value="Helicase_C"/>
    <property type="match status" value="1"/>
</dbReference>
<dbReference type="CDD" id="cd18793">
    <property type="entry name" value="SF2_C_SNF"/>
    <property type="match status" value="1"/>
</dbReference>
<dbReference type="CDD" id="cd18008">
    <property type="entry name" value="DEXDc_SHPRH-like"/>
    <property type="match status" value="1"/>
</dbReference>
<dbReference type="InterPro" id="IPR049730">
    <property type="entry name" value="SNF2/RAD54-like_C"/>
</dbReference>
<dbReference type="SUPFAM" id="SSF57850">
    <property type="entry name" value="RING/U-box"/>
    <property type="match status" value="1"/>
</dbReference>
<evidence type="ECO:0000256" key="5">
    <source>
        <dbReference type="ARBA" id="ARBA00022840"/>
    </source>
</evidence>
<comment type="caution">
    <text evidence="9">The sequence shown here is derived from an EMBL/GenBank/DDBJ whole genome shotgun (WGS) entry which is preliminary data.</text>
</comment>
<comment type="similarity">
    <text evidence="1">Belongs to the SNF2/RAD54 helicase family.</text>
</comment>
<sequence>MPDATKMQSPQQREAPSKNRAPEMHRSQFKLSDGRLTFRPTDGISYVSQDPVYPAVQKLGNSQPFSAGLDSPPIKKEFPDENAQAIKTWDKFKPPLAIKQEPGIKQEPDIKMEPQEFKHAHRVRLVIDLTEEDDDLPTPKRPTPGPALLMAIYQHWKAAKKPIESVEQPVESLFVQDDDTSGASSPRISDPFLEPDEDNVSGFNEYQKQFQSLQNPSIEQQIEFEKRKEEELQRRRKVKNDKLCAPNELEERSDGENISSGLEGQPQPRESQPQTQTEPCFKQPASAKRPATRVSKFKIQKAKRLGLLQLLSKEGARKREQADDSEAQTEQGPSAKGAQKKLRPPTALSNKEIQSIFSNDNGHQTVKGPLPPGFVSTEKNKQKAFREMLASIPVAEKAGARADISILNEATRTFNPSARSDGQGKWRVRGLKTSLMVNQVLAAAWMCKRETTSSKPNGGLLCDVMGFGKTLSALACIVNRKVPSEPEGPTLIVAPRNLISTWMKQICEHCEPRAAGSVVAYCSGSRSDTDDLAYYLAQQGIVLTTYTEIASSYPILKPPPGLKTDAAIEEWWEQEYDEKAGVFHQINWHRIILDEGHMIRNRNTRTSIAVRALSGNYKWALTGTPLHNRVDELYALFAFIEVPNSEPYEVFMHNYYDGTPVARERLINMLRAIIHRKTHESRHMGRPLVELKRFDLKEVKIEFYPVERQIYHAIAEKFVAKVNVTRKEGQKKCILTMILKLQMFSSHPLTAEDYLKRVCNSDRALDAKLKSWVKDETSPGKPSPSSIIAKCCIAGKYQTSMPVVPLRSREASESLRPRPGGNFEELVSKFTEMTKELFVNGAFYELDNRTWFCPGCDGFPTRAIITDCQHLYCEECFDALADDKGNTDGVARWCRGCEIPIRTAAFYGIYDDDDFDTPQLDDTESSSLGPASQRKRPAPPDTRTAKGTQTKKPRKAKKNGLTFTEWLLADRNPTSSEESNEEESPDEAEDESPNEGDVPYEEEIDKGQDWIAAFGRCMPGSKFDAITSQVKKWFEEDSTAKIVIFTQYVNSARLLRYLCEENHWSYSEITGRMANRSREIHLDRFRTNVEYKIMIASIKTGGLGLDFSVANKCILVDLWWNEAVQDQAFFRLWRLGQQRDVECIMLMIKRSIDDWMDSTQKRKAKDISEVMSQSVLTDRNTLRELLEMFGEVDDDPQKGFQVYLPSKNRPKVPKATSKAKAARKWS</sequence>
<feature type="compositionally biased region" description="Polar residues" evidence="6">
    <location>
        <begin position="201"/>
        <end position="218"/>
    </location>
</feature>
<keyword evidence="2" id="KW-0547">Nucleotide-binding</keyword>
<keyword evidence="10" id="KW-1185">Reference proteome</keyword>
<reference evidence="9 10" key="1">
    <citation type="journal article" date="2023" name="IMA Fungus">
        <title>Comparative genomic study of the Penicillium genus elucidates a diverse pangenome and 15 lateral gene transfer events.</title>
        <authorList>
            <person name="Petersen C."/>
            <person name="Sorensen T."/>
            <person name="Nielsen M.R."/>
            <person name="Sondergaard T.E."/>
            <person name="Sorensen J.L."/>
            <person name="Fitzpatrick D.A."/>
            <person name="Frisvad J.C."/>
            <person name="Nielsen K.L."/>
        </authorList>
    </citation>
    <scope>NUCLEOTIDE SEQUENCE [LARGE SCALE GENOMIC DNA]</scope>
    <source>
        <strain evidence="9 10">IBT 3361</strain>
    </source>
</reference>
<dbReference type="PANTHER" id="PTHR45626">
    <property type="entry name" value="TRANSCRIPTION TERMINATION FACTOR 2-RELATED"/>
    <property type="match status" value="1"/>
</dbReference>
<feature type="compositionally biased region" description="Polar residues" evidence="6">
    <location>
        <begin position="256"/>
        <end position="278"/>
    </location>
</feature>
<evidence type="ECO:0000259" key="8">
    <source>
        <dbReference type="PROSITE" id="PS51194"/>
    </source>
</evidence>
<feature type="domain" description="Helicase C-terminal" evidence="8">
    <location>
        <begin position="1029"/>
        <end position="1186"/>
    </location>
</feature>
<feature type="compositionally biased region" description="Acidic residues" evidence="6">
    <location>
        <begin position="978"/>
        <end position="1000"/>
    </location>
</feature>
<feature type="compositionally biased region" description="Polar residues" evidence="6">
    <location>
        <begin position="1"/>
        <end position="14"/>
    </location>
</feature>
<dbReference type="SUPFAM" id="SSF52540">
    <property type="entry name" value="P-loop containing nucleoside triphosphate hydrolases"/>
    <property type="match status" value="2"/>
</dbReference>
<keyword evidence="3" id="KW-0378">Hydrolase</keyword>
<feature type="region of interest" description="Disordered" evidence="6">
    <location>
        <begin position="315"/>
        <end position="347"/>
    </location>
</feature>
<evidence type="ECO:0000256" key="1">
    <source>
        <dbReference type="ARBA" id="ARBA00007025"/>
    </source>
</evidence>
<dbReference type="InterPro" id="IPR027417">
    <property type="entry name" value="P-loop_NTPase"/>
</dbReference>
<dbReference type="Gene3D" id="3.40.50.300">
    <property type="entry name" value="P-loop containing nucleotide triphosphate hydrolases"/>
    <property type="match status" value="1"/>
</dbReference>
<dbReference type="SMART" id="SM00487">
    <property type="entry name" value="DEXDc"/>
    <property type="match status" value="1"/>
</dbReference>
<evidence type="ECO:0000256" key="3">
    <source>
        <dbReference type="ARBA" id="ARBA00022801"/>
    </source>
</evidence>
<dbReference type="EMBL" id="JAPVEB010000003">
    <property type="protein sequence ID" value="KAJ5269783.1"/>
    <property type="molecule type" value="Genomic_DNA"/>
</dbReference>
<feature type="region of interest" description="Disordered" evidence="6">
    <location>
        <begin position="90"/>
        <end position="109"/>
    </location>
</feature>
<feature type="compositionally biased region" description="Basic and acidic residues" evidence="6">
    <location>
        <begin position="223"/>
        <end position="233"/>
    </location>
</feature>
<evidence type="ECO:0000313" key="9">
    <source>
        <dbReference type="EMBL" id="KAJ5269783.1"/>
    </source>
</evidence>
<feature type="region of interest" description="Disordered" evidence="6">
    <location>
        <begin position="169"/>
        <end position="298"/>
    </location>
</feature>
<dbReference type="PROSITE" id="PS51192">
    <property type="entry name" value="HELICASE_ATP_BIND_1"/>
    <property type="match status" value="1"/>
</dbReference>
<evidence type="ECO:0000256" key="4">
    <source>
        <dbReference type="ARBA" id="ARBA00022806"/>
    </source>
</evidence>
<evidence type="ECO:0000259" key="7">
    <source>
        <dbReference type="PROSITE" id="PS51192"/>
    </source>
</evidence>
<keyword evidence="4" id="KW-0347">Helicase</keyword>
<dbReference type="InterPro" id="IPR001650">
    <property type="entry name" value="Helicase_C-like"/>
</dbReference>
<feature type="compositionally biased region" description="Basic residues" evidence="6">
    <location>
        <begin position="949"/>
        <end position="958"/>
    </location>
</feature>
<feature type="region of interest" description="Disordered" evidence="6">
    <location>
        <begin position="1"/>
        <end position="36"/>
    </location>
</feature>
<feature type="domain" description="Helicase ATP-binding" evidence="7">
    <location>
        <begin position="450"/>
        <end position="643"/>
    </location>
</feature>
<feature type="region of interest" description="Disordered" evidence="6">
    <location>
        <begin position="1203"/>
        <end position="1226"/>
    </location>
</feature>
<gene>
    <name evidence="9" type="ORF">N7505_005541</name>
</gene>
<dbReference type="InterPro" id="IPR038718">
    <property type="entry name" value="SNF2-like_sf"/>
</dbReference>
<dbReference type="InterPro" id="IPR013083">
    <property type="entry name" value="Znf_RING/FYVE/PHD"/>
</dbReference>
<evidence type="ECO:0000256" key="6">
    <source>
        <dbReference type="SAM" id="MobiDB-lite"/>
    </source>
</evidence>
<dbReference type="InterPro" id="IPR000330">
    <property type="entry name" value="SNF2_N"/>
</dbReference>
<dbReference type="PROSITE" id="PS51194">
    <property type="entry name" value="HELICASE_CTER"/>
    <property type="match status" value="1"/>
</dbReference>
<dbReference type="Pfam" id="PF00176">
    <property type="entry name" value="SNF2-rel_dom"/>
    <property type="match status" value="1"/>
</dbReference>
<dbReference type="Proteomes" id="UP001220256">
    <property type="component" value="Unassembled WGS sequence"/>
</dbReference>
<dbReference type="Gene3D" id="3.40.50.10810">
    <property type="entry name" value="Tandem AAA-ATPase domain"/>
    <property type="match status" value="1"/>
</dbReference>
<feature type="region of interest" description="Disordered" evidence="6">
    <location>
        <begin position="916"/>
        <end position="1000"/>
    </location>
</feature>
<evidence type="ECO:0000256" key="2">
    <source>
        <dbReference type="ARBA" id="ARBA00022741"/>
    </source>
</evidence>
<dbReference type="InterPro" id="IPR050628">
    <property type="entry name" value="SNF2_RAD54_helicase_TF"/>
</dbReference>
<dbReference type="Gene3D" id="3.30.40.10">
    <property type="entry name" value="Zinc/RING finger domain, C3HC4 (zinc finger)"/>
    <property type="match status" value="1"/>
</dbReference>
<organism evidence="9 10">
    <name type="scientific">Penicillium chrysogenum</name>
    <name type="common">Penicillium notatum</name>
    <dbReference type="NCBI Taxonomy" id="5076"/>
    <lineage>
        <taxon>Eukaryota</taxon>
        <taxon>Fungi</taxon>
        <taxon>Dikarya</taxon>
        <taxon>Ascomycota</taxon>
        <taxon>Pezizomycotina</taxon>
        <taxon>Eurotiomycetes</taxon>
        <taxon>Eurotiomycetidae</taxon>
        <taxon>Eurotiales</taxon>
        <taxon>Aspergillaceae</taxon>
        <taxon>Penicillium</taxon>
        <taxon>Penicillium chrysogenum species complex</taxon>
    </lineage>
</organism>
<evidence type="ECO:0000313" key="10">
    <source>
        <dbReference type="Proteomes" id="UP001220256"/>
    </source>
</evidence>
<accession>A0ABQ8WI69</accession>
<dbReference type="PANTHER" id="PTHR45626:SF17">
    <property type="entry name" value="HELICASE-LIKE TRANSCRIPTION FACTOR"/>
    <property type="match status" value="1"/>
</dbReference>
<protein>
    <submittedName>
        <fullName evidence="9">Uncharacterized protein</fullName>
    </submittedName>
</protein>
<proteinExistence type="inferred from homology"/>
<dbReference type="SMART" id="SM00490">
    <property type="entry name" value="HELICc"/>
    <property type="match status" value="1"/>
</dbReference>
<name>A0ABQ8WI69_PENCH</name>
<dbReference type="InterPro" id="IPR014001">
    <property type="entry name" value="Helicase_ATP-bd"/>
</dbReference>
<feature type="compositionally biased region" description="Basic and acidic residues" evidence="6">
    <location>
        <begin position="15"/>
        <end position="26"/>
    </location>
</feature>